<dbReference type="Gene3D" id="1.20.1250.20">
    <property type="entry name" value="MFS general substrate transporter like domains"/>
    <property type="match status" value="1"/>
</dbReference>
<evidence type="ECO:0000256" key="5">
    <source>
        <dbReference type="SAM" id="Phobius"/>
    </source>
</evidence>
<gene>
    <name evidence="7" type="primary">106069942</name>
</gene>
<dbReference type="PANTHER" id="PTHR24064">
    <property type="entry name" value="SOLUTE CARRIER FAMILY 22 MEMBER"/>
    <property type="match status" value="1"/>
</dbReference>
<dbReference type="AlphaFoldDB" id="A0A2C9KY69"/>
<sequence>MATKLKTIEDVLEAAGGNGRFQVIFVLLLTLPRFPIMWTMLEMSFANFVPQWCCVPEANTQDPHDFCYSKNSNSSMFSKTCQNSTSLCVQKLFAKGINSVANEWELVCERKWMLPLTTSVQMGGVLAGAFLAGLLVDLIGRKKTFYMSIVLCGVCNIIAGFSVNWEMFTVFR</sequence>
<evidence type="ECO:0000259" key="6">
    <source>
        <dbReference type="PROSITE" id="PS50850"/>
    </source>
</evidence>
<feature type="domain" description="Major facilitator superfamily (MFS) profile" evidence="6">
    <location>
        <begin position="25"/>
        <end position="172"/>
    </location>
</feature>
<dbReference type="Pfam" id="PF00083">
    <property type="entry name" value="Sugar_tr"/>
    <property type="match status" value="1"/>
</dbReference>
<dbReference type="KEGG" id="bgt:106069942"/>
<evidence type="ECO:0000256" key="2">
    <source>
        <dbReference type="ARBA" id="ARBA00022692"/>
    </source>
</evidence>
<dbReference type="InterPro" id="IPR005829">
    <property type="entry name" value="Sugar_transporter_CS"/>
</dbReference>
<organism evidence="7 8">
    <name type="scientific">Biomphalaria glabrata</name>
    <name type="common">Bloodfluke planorb</name>
    <name type="synonym">Freshwater snail</name>
    <dbReference type="NCBI Taxonomy" id="6526"/>
    <lineage>
        <taxon>Eukaryota</taxon>
        <taxon>Metazoa</taxon>
        <taxon>Spiralia</taxon>
        <taxon>Lophotrochozoa</taxon>
        <taxon>Mollusca</taxon>
        <taxon>Gastropoda</taxon>
        <taxon>Heterobranchia</taxon>
        <taxon>Euthyneura</taxon>
        <taxon>Panpulmonata</taxon>
        <taxon>Hygrophila</taxon>
        <taxon>Lymnaeoidea</taxon>
        <taxon>Planorbidae</taxon>
        <taxon>Biomphalaria</taxon>
    </lineage>
</organism>
<dbReference type="InterPro" id="IPR005828">
    <property type="entry name" value="MFS_sugar_transport-like"/>
</dbReference>
<feature type="transmembrane region" description="Helical" evidence="5">
    <location>
        <begin position="120"/>
        <end position="138"/>
    </location>
</feature>
<dbReference type="InterPro" id="IPR036259">
    <property type="entry name" value="MFS_trans_sf"/>
</dbReference>
<keyword evidence="4 5" id="KW-0472">Membrane</keyword>
<dbReference type="GO" id="GO:0022857">
    <property type="term" value="F:transmembrane transporter activity"/>
    <property type="evidence" value="ECO:0007669"/>
    <property type="project" value="InterPro"/>
</dbReference>
<evidence type="ECO:0000313" key="7">
    <source>
        <dbReference type="EnsemblMetazoa" id="BGLB024797-PA"/>
    </source>
</evidence>
<dbReference type="STRING" id="6526.A0A2C9KY69"/>
<feature type="transmembrane region" description="Helical" evidence="5">
    <location>
        <begin position="145"/>
        <end position="165"/>
    </location>
</feature>
<reference evidence="7" key="1">
    <citation type="submission" date="2020-05" db="UniProtKB">
        <authorList>
            <consortium name="EnsemblMetazoa"/>
        </authorList>
    </citation>
    <scope>IDENTIFICATION</scope>
    <source>
        <strain evidence="7">BB02</strain>
    </source>
</reference>
<dbReference type="Proteomes" id="UP000076420">
    <property type="component" value="Unassembled WGS sequence"/>
</dbReference>
<keyword evidence="2 5" id="KW-0812">Transmembrane</keyword>
<evidence type="ECO:0000313" key="8">
    <source>
        <dbReference type="Proteomes" id="UP000076420"/>
    </source>
</evidence>
<feature type="transmembrane region" description="Helical" evidence="5">
    <location>
        <begin position="21"/>
        <end position="41"/>
    </location>
</feature>
<evidence type="ECO:0000256" key="4">
    <source>
        <dbReference type="ARBA" id="ARBA00023136"/>
    </source>
</evidence>
<dbReference type="GO" id="GO:0016020">
    <property type="term" value="C:membrane"/>
    <property type="evidence" value="ECO:0007669"/>
    <property type="project" value="UniProtKB-SubCell"/>
</dbReference>
<dbReference type="PROSITE" id="PS00216">
    <property type="entry name" value="SUGAR_TRANSPORT_1"/>
    <property type="match status" value="1"/>
</dbReference>
<dbReference type="PROSITE" id="PS50850">
    <property type="entry name" value="MFS"/>
    <property type="match status" value="1"/>
</dbReference>
<accession>A0A2C9KY69</accession>
<comment type="subcellular location">
    <subcellularLocation>
        <location evidence="1">Membrane</location>
        <topology evidence="1">Multi-pass membrane protein</topology>
    </subcellularLocation>
</comment>
<proteinExistence type="predicted"/>
<dbReference type="InterPro" id="IPR020846">
    <property type="entry name" value="MFS_dom"/>
</dbReference>
<dbReference type="VEuPathDB" id="VectorBase:BGLAX_050427"/>
<name>A0A2C9KY69_BIOGL</name>
<evidence type="ECO:0000256" key="1">
    <source>
        <dbReference type="ARBA" id="ARBA00004141"/>
    </source>
</evidence>
<keyword evidence="3 5" id="KW-1133">Transmembrane helix</keyword>
<evidence type="ECO:0000256" key="3">
    <source>
        <dbReference type="ARBA" id="ARBA00022989"/>
    </source>
</evidence>
<dbReference type="SUPFAM" id="SSF103473">
    <property type="entry name" value="MFS general substrate transporter"/>
    <property type="match status" value="1"/>
</dbReference>
<dbReference type="EnsemblMetazoa" id="BGLB024797-RA">
    <property type="protein sequence ID" value="BGLB024797-PA"/>
    <property type="gene ID" value="BGLB024797"/>
</dbReference>
<dbReference type="VEuPathDB" id="VectorBase:BGLB024797"/>
<protein>
    <recommendedName>
        <fullName evidence="6">Major facilitator superfamily (MFS) profile domain-containing protein</fullName>
    </recommendedName>
</protein>